<gene>
    <name evidence="2" type="ORF">NliqN6_4625</name>
</gene>
<reference evidence="2" key="1">
    <citation type="submission" date="2020-07" db="EMBL/GenBank/DDBJ databases">
        <title>Draft Genome Sequence of a Deep-Sea Yeast, Naganishia (Cryptococcus) liquefaciens strain N6.</title>
        <authorList>
            <person name="Han Y.W."/>
            <person name="Kajitani R."/>
            <person name="Morimoto H."/>
            <person name="Parhat M."/>
            <person name="Tsubouchi H."/>
            <person name="Bakenova O."/>
            <person name="Ogata M."/>
            <person name="Argunhan B."/>
            <person name="Aoki R."/>
            <person name="Kajiwara S."/>
            <person name="Itoh T."/>
            <person name="Iwasaki H."/>
        </authorList>
    </citation>
    <scope>NUCLEOTIDE SEQUENCE</scope>
    <source>
        <strain evidence="2">N6</strain>
    </source>
</reference>
<protein>
    <submittedName>
        <fullName evidence="2">Uncharacterized protein</fullName>
    </submittedName>
</protein>
<dbReference type="AlphaFoldDB" id="A0A8H3YGF1"/>
<accession>A0A8H3YGF1</accession>
<evidence type="ECO:0000313" key="3">
    <source>
        <dbReference type="Proteomes" id="UP000620104"/>
    </source>
</evidence>
<proteinExistence type="predicted"/>
<feature type="region of interest" description="Disordered" evidence="1">
    <location>
        <begin position="29"/>
        <end position="51"/>
    </location>
</feature>
<dbReference type="OrthoDB" id="5522061at2759"/>
<name>A0A8H3YGF1_9TREE</name>
<keyword evidence="3" id="KW-1185">Reference proteome</keyword>
<organism evidence="2 3">
    <name type="scientific">Naganishia liquefaciens</name>
    <dbReference type="NCBI Taxonomy" id="104408"/>
    <lineage>
        <taxon>Eukaryota</taxon>
        <taxon>Fungi</taxon>
        <taxon>Dikarya</taxon>
        <taxon>Basidiomycota</taxon>
        <taxon>Agaricomycotina</taxon>
        <taxon>Tremellomycetes</taxon>
        <taxon>Filobasidiales</taxon>
        <taxon>Filobasidiaceae</taxon>
        <taxon>Naganishia</taxon>
    </lineage>
</organism>
<evidence type="ECO:0000256" key="1">
    <source>
        <dbReference type="SAM" id="MobiDB-lite"/>
    </source>
</evidence>
<comment type="caution">
    <text evidence="2">The sequence shown here is derived from an EMBL/GenBank/DDBJ whole genome shotgun (WGS) entry which is preliminary data.</text>
</comment>
<dbReference type="EMBL" id="BLZA01000030">
    <property type="protein sequence ID" value="GHJ88223.1"/>
    <property type="molecule type" value="Genomic_DNA"/>
</dbReference>
<dbReference type="Proteomes" id="UP000620104">
    <property type="component" value="Unassembled WGS sequence"/>
</dbReference>
<sequence length="233" mass="25742">MSRLRETVRISQKLCCQHRNTDVAHITLRTPARNRTSSSRSPPVGNRLGTRPLSNSVRQQIIGLQSQKSEGATFDPLNPQIDTDELGLPLEPISLPPEIFNPPPTRISSAQLQRLHRMASIAPPTAGSEEELEMLRDLEGLLGLMDQVKSVKLDADLVECTPGSERKADEAYMKVKRKDAIRKLLISGNYADPSDIFDGSRIDEAPLAQDDVPGHEPVIGKGLLAWRAEPMEK</sequence>
<evidence type="ECO:0000313" key="2">
    <source>
        <dbReference type="EMBL" id="GHJ88223.1"/>
    </source>
</evidence>